<gene>
    <name evidence="1" type="ORF">O3P69_014899</name>
</gene>
<dbReference type="Proteomes" id="UP001487740">
    <property type="component" value="Unassembled WGS sequence"/>
</dbReference>
<accession>A0AAW0U1Y0</accession>
<name>A0AAW0U1Y0_SCYPA</name>
<protein>
    <submittedName>
        <fullName evidence="1">Uncharacterized protein</fullName>
    </submittedName>
</protein>
<dbReference type="AlphaFoldDB" id="A0AAW0U1Y0"/>
<reference evidence="1 2" key="1">
    <citation type="submission" date="2023-03" db="EMBL/GenBank/DDBJ databases">
        <title>High-quality genome of Scylla paramamosain provides insights in environmental adaptation.</title>
        <authorList>
            <person name="Zhang L."/>
        </authorList>
    </citation>
    <scope>NUCLEOTIDE SEQUENCE [LARGE SCALE GENOMIC DNA]</scope>
    <source>
        <strain evidence="1">LZ_2023a</strain>
        <tissue evidence="1">Muscle</tissue>
    </source>
</reference>
<dbReference type="EMBL" id="JARAKH010000022">
    <property type="protein sequence ID" value="KAK8392782.1"/>
    <property type="molecule type" value="Genomic_DNA"/>
</dbReference>
<organism evidence="1 2">
    <name type="scientific">Scylla paramamosain</name>
    <name type="common">Mud crab</name>
    <dbReference type="NCBI Taxonomy" id="85552"/>
    <lineage>
        <taxon>Eukaryota</taxon>
        <taxon>Metazoa</taxon>
        <taxon>Ecdysozoa</taxon>
        <taxon>Arthropoda</taxon>
        <taxon>Crustacea</taxon>
        <taxon>Multicrustacea</taxon>
        <taxon>Malacostraca</taxon>
        <taxon>Eumalacostraca</taxon>
        <taxon>Eucarida</taxon>
        <taxon>Decapoda</taxon>
        <taxon>Pleocyemata</taxon>
        <taxon>Brachyura</taxon>
        <taxon>Eubrachyura</taxon>
        <taxon>Portunoidea</taxon>
        <taxon>Portunidae</taxon>
        <taxon>Portuninae</taxon>
        <taxon>Scylla</taxon>
    </lineage>
</organism>
<proteinExistence type="predicted"/>
<sequence length="107" mass="12232">MVLFWAAQWHWMGKQKEEDLWVAKTPRGANLVPCCRENSENQGKIHHSFWPVVQRNLSRQTPLTVLASHSCVDWPTCWLTEREGLAGCLVRLDTPDSRGGYDSLVPT</sequence>
<evidence type="ECO:0000313" key="1">
    <source>
        <dbReference type="EMBL" id="KAK8392782.1"/>
    </source>
</evidence>
<evidence type="ECO:0000313" key="2">
    <source>
        <dbReference type="Proteomes" id="UP001487740"/>
    </source>
</evidence>
<comment type="caution">
    <text evidence="1">The sequence shown here is derived from an EMBL/GenBank/DDBJ whole genome shotgun (WGS) entry which is preliminary data.</text>
</comment>
<keyword evidence="2" id="KW-1185">Reference proteome</keyword>